<protein>
    <recommendedName>
        <fullName evidence="3">Peptide ABC transporter substrate-binding protein</fullName>
    </recommendedName>
</protein>
<name>A0AAV3XE27_9CYAN</name>
<dbReference type="AlphaFoldDB" id="A0AAV3XE27"/>
<evidence type="ECO:0008006" key="3">
    <source>
        <dbReference type="Google" id="ProtNLM"/>
    </source>
</evidence>
<comment type="caution">
    <text evidence="1">The sequence shown here is derived from an EMBL/GenBank/DDBJ whole genome shotgun (WGS) entry which is preliminary data.</text>
</comment>
<evidence type="ECO:0000313" key="2">
    <source>
        <dbReference type="Proteomes" id="UP001050975"/>
    </source>
</evidence>
<reference evidence="1" key="1">
    <citation type="submission" date="2019-10" db="EMBL/GenBank/DDBJ databases">
        <title>Draft genome sequece of Microseira wollei NIES-4236.</title>
        <authorList>
            <person name="Yamaguchi H."/>
            <person name="Suzuki S."/>
            <person name="Kawachi M."/>
        </authorList>
    </citation>
    <scope>NUCLEOTIDE SEQUENCE</scope>
    <source>
        <strain evidence="1">NIES-4236</strain>
    </source>
</reference>
<organism evidence="1 2">
    <name type="scientific">Microseira wollei NIES-4236</name>
    <dbReference type="NCBI Taxonomy" id="2530354"/>
    <lineage>
        <taxon>Bacteria</taxon>
        <taxon>Bacillati</taxon>
        <taxon>Cyanobacteriota</taxon>
        <taxon>Cyanophyceae</taxon>
        <taxon>Oscillatoriophycideae</taxon>
        <taxon>Aerosakkonematales</taxon>
        <taxon>Aerosakkonemataceae</taxon>
        <taxon>Microseira</taxon>
    </lineage>
</organism>
<dbReference type="Proteomes" id="UP001050975">
    <property type="component" value="Unassembled WGS sequence"/>
</dbReference>
<gene>
    <name evidence="1" type="ORF">MiSe_31210</name>
</gene>
<accession>A0AAV3XE27</accession>
<sequence>MIKTRLFTAKDVQEIPTSSALQLTAAPAEPDREPVLILVIGSAKGIDKIVHALYKCRFAEVKEWSRLLPAFTPNKLMRSLIRYVLVD</sequence>
<evidence type="ECO:0000313" key="1">
    <source>
        <dbReference type="EMBL" id="GET38365.1"/>
    </source>
</evidence>
<keyword evidence="2" id="KW-1185">Reference proteome</keyword>
<dbReference type="RefSeq" id="WP_226581498.1">
    <property type="nucleotide sequence ID" value="NZ_BLAY01000043.1"/>
</dbReference>
<proteinExistence type="predicted"/>
<dbReference type="EMBL" id="BLAY01000043">
    <property type="protein sequence ID" value="GET38365.1"/>
    <property type="molecule type" value="Genomic_DNA"/>
</dbReference>